<evidence type="ECO:0008006" key="3">
    <source>
        <dbReference type="Google" id="ProtNLM"/>
    </source>
</evidence>
<evidence type="ECO:0000313" key="2">
    <source>
        <dbReference type="Proteomes" id="UP000887568"/>
    </source>
</evidence>
<dbReference type="GeneID" id="119742980"/>
<organism evidence="1 2">
    <name type="scientific">Patiria miniata</name>
    <name type="common">Bat star</name>
    <name type="synonym">Asterina miniata</name>
    <dbReference type="NCBI Taxonomy" id="46514"/>
    <lineage>
        <taxon>Eukaryota</taxon>
        <taxon>Metazoa</taxon>
        <taxon>Echinodermata</taxon>
        <taxon>Eleutherozoa</taxon>
        <taxon>Asterozoa</taxon>
        <taxon>Asteroidea</taxon>
        <taxon>Valvatacea</taxon>
        <taxon>Valvatida</taxon>
        <taxon>Asterinidae</taxon>
        <taxon>Patiria</taxon>
    </lineage>
</organism>
<proteinExistence type="predicted"/>
<accession>A0A914BG14</accession>
<reference evidence="1" key="1">
    <citation type="submission" date="2022-11" db="UniProtKB">
        <authorList>
            <consortium name="EnsemblMetazoa"/>
        </authorList>
    </citation>
    <scope>IDENTIFICATION</scope>
</reference>
<dbReference type="OrthoDB" id="5984880at2759"/>
<dbReference type="Proteomes" id="UP000887568">
    <property type="component" value="Unplaced"/>
</dbReference>
<dbReference type="EnsemblMetazoa" id="XM_038219270.1">
    <property type="protein sequence ID" value="XP_038075198.1"/>
    <property type="gene ID" value="LOC119742980"/>
</dbReference>
<keyword evidence="2" id="KW-1185">Reference proteome</keyword>
<evidence type="ECO:0000313" key="1">
    <source>
        <dbReference type="EnsemblMetazoa" id="XP_038075198.1"/>
    </source>
</evidence>
<dbReference type="Pfam" id="PF13489">
    <property type="entry name" value="Methyltransf_23"/>
    <property type="match status" value="1"/>
</dbReference>
<dbReference type="InterPro" id="IPR029063">
    <property type="entry name" value="SAM-dependent_MTases_sf"/>
</dbReference>
<name>A0A914BG14_PATMI</name>
<dbReference type="AlphaFoldDB" id="A0A914BG14"/>
<dbReference type="RefSeq" id="XP_038075198.1">
    <property type="nucleotide sequence ID" value="XM_038219270.1"/>
</dbReference>
<sequence length="302" mass="34274">MSENAVPSQTLTEYCNSLDYYNVNFDVYNRVSQRINRFSDWIDKSLPKLADSMEISLPATGTLNVLSVGAGNGTIDSRILPHLRDKVHPNVRAIFLEPDLHTFQQCQNLVGKESPRLQGIEFDWRQQTFQEYRSTAKEEDKFHFICCFNSIYYTGDMGSSLRYLYDKLHSGGILLITLVDGKSGGGQFWQFLNTSLGQEKDFFTSFDLEEACRKQNIMISEVQPIGIYVNVSCCFDPPQELTEDGRYLLDTITRSVNFAQTAAAELRKDVLRFLRSDTCSSITADGQVILDGSNSAYIIRRP</sequence>
<dbReference type="SUPFAM" id="SSF53335">
    <property type="entry name" value="S-adenosyl-L-methionine-dependent methyltransferases"/>
    <property type="match status" value="1"/>
</dbReference>
<dbReference type="CDD" id="cd02440">
    <property type="entry name" value="AdoMet_MTases"/>
    <property type="match status" value="1"/>
</dbReference>
<protein>
    <recommendedName>
        <fullName evidence="3">Histamine N-methyltransferase</fullName>
    </recommendedName>
</protein>
<dbReference type="Gene3D" id="3.40.50.150">
    <property type="entry name" value="Vaccinia Virus protein VP39"/>
    <property type="match status" value="1"/>
</dbReference>